<proteinExistence type="predicted"/>
<reference evidence="1" key="3">
    <citation type="journal article" date="2017" name="Nature">
        <title>Genome sequence of the progenitor of the wheat D genome Aegilops tauschii.</title>
        <authorList>
            <person name="Luo M.C."/>
            <person name="Gu Y.Q."/>
            <person name="Puiu D."/>
            <person name="Wang H."/>
            <person name="Twardziok S.O."/>
            <person name="Deal K.R."/>
            <person name="Huo N."/>
            <person name="Zhu T."/>
            <person name="Wang L."/>
            <person name="Wang Y."/>
            <person name="McGuire P.E."/>
            <person name="Liu S."/>
            <person name="Long H."/>
            <person name="Ramasamy R.K."/>
            <person name="Rodriguez J.C."/>
            <person name="Van S.L."/>
            <person name="Yuan L."/>
            <person name="Wang Z."/>
            <person name="Xia Z."/>
            <person name="Xiao L."/>
            <person name="Anderson O.D."/>
            <person name="Ouyang S."/>
            <person name="Liang Y."/>
            <person name="Zimin A.V."/>
            <person name="Pertea G."/>
            <person name="Qi P."/>
            <person name="Bennetzen J.L."/>
            <person name="Dai X."/>
            <person name="Dawson M.W."/>
            <person name="Muller H.G."/>
            <person name="Kugler K."/>
            <person name="Rivarola-Duarte L."/>
            <person name="Spannagl M."/>
            <person name="Mayer K.F.X."/>
            <person name="Lu F.H."/>
            <person name="Bevan M.W."/>
            <person name="Leroy P."/>
            <person name="Li P."/>
            <person name="You F.M."/>
            <person name="Sun Q."/>
            <person name="Liu Z."/>
            <person name="Lyons E."/>
            <person name="Wicker T."/>
            <person name="Salzberg S.L."/>
            <person name="Devos K.M."/>
            <person name="Dvorak J."/>
        </authorList>
    </citation>
    <scope>NUCLEOTIDE SEQUENCE [LARGE SCALE GENOMIC DNA]</scope>
    <source>
        <strain evidence="1">cv. AL8/78</strain>
    </source>
</reference>
<reference evidence="2" key="2">
    <citation type="journal article" date="2017" name="Nat. Plants">
        <title>The Aegilops tauschii genome reveals multiple impacts of transposons.</title>
        <authorList>
            <person name="Zhao G."/>
            <person name="Zou C."/>
            <person name="Li K."/>
            <person name="Wang K."/>
            <person name="Li T."/>
            <person name="Gao L."/>
            <person name="Zhang X."/>
            <person name="Wang H."/>
            <person name="Yang Z."/>
            <person name="Liu X."/>
            <person name="Jiang W."/>
            <person name="Mao L."/>
            <person name="Kong X."/>
            <person name="Jiao Y."/>
            <person name="Jia J."/>
        </authorList>
    </citation>
    <scope>NUCLEOTIDE SEQUENCE [LARGE SCALE GENOMIC DNA]</scope>
    <source>
        <strain evidence="2">cv. AL8/78</strain>
    </source>
</reference>
<keyword evidence="2" id="KW-1185">Reference proteome</keyword>
<organism evidence="1 2">
    <name type="scientific">Aegilops tauschii subsp. strangulata</name>
    <name type="common">Goatgrass</name>
    <dbReference type="NCBI Taxonomy" id="200361"/>
    <lineage>
        <taxon>Eukaryota</taxon>
        <taxon>Viridiplantae</taxon>
        <taxon>Streptophyta</taxon>
        <taxon>Embryophyta</taxon>
        <taxon>Tracheophyta</taxon>
        <taxon>Spermatophyta</taxon>
        <taxon>Magnoliopsida</taxon>
        <taxon>Liliopsida</taxon>
        <taxon>Poales</taxon>
        <taxon>Poaceae</taxon>
        <taxon>BOP clade</taxon>
        <taxon>Pooideae</taxon>
        <taxon>Triticodae</taxon>
        <taxon>Triticeae</taxon>
        <taxon>Triticinae</taxon>
        <taxon>Aegilops</taxon>
    </lineage>
</organism>
<evidence type="ECO:0000313" key="1">
    <source>
        <dbReference type="EnsemblPlants" id="AET7Gv20149600.9"/>
    </source>
</evidence>
<dbReference type="AlphaFoldDB" id="A0A453QI67"/>
<reference evidence="1" key="4">
    <citation type="submission" date="2019-03" db="UniProtKB">
        <authorList>
            <consortium name="EnsemblPlants"/>
        </authorList>
    </citation>
    <scope>IDENTIFICATION</scope>
</reference>
<dbReference type="Gramene" id="AET7Gv20149600.9">
    <property type="protein sequence ID" value="AET7Gv20149600.9"/>
    <property type="gene ID" value="AET7Gv20149600"/>
</dbReference>
<protein>
    <submittedName>
        <fullName evidence="1">Uncharacterized protein</fullName>
    </submittedName>
</protein>
<reference evidence="1" key="5">
    <citation type="journal article" date="2021" name="G3 (Bethesda)">
        <title>Aegilops tauschii genome assembly Aet v5.0 features greater sequence contiguity and improved annotation.</title>
        <authorList>
            <person name="Wang L."/>
            <person name="Zhu T."/>
            <person name="Rodriguez J.C."/>
            <person name="Deal K.R."/>
            <person name="Dubcovsky J."/>
            <person name="McGuire P.E."/>
            <person name="Lux T."/>
            <person name="Spannagl M."/>
            <person name="Mayer K.F.X."/>
            <person name="Baldrich P."/>
            <person name="Meyers B.C."/>
            <person name="Huo N."/>
            <person name="Gu Y.Q."/>
            <person name="Zhou H."/>
            <person name="Devos K.M."/>
            <person name="Bennetzen J.L."/>
            <person name="Unver T."/>
            <person name="Budak H."/>
            <person name="Gulick P.J."/>
            <person name="Galiba G."/>
            <person name="Kalapos B."/>
            <person name="Nelson D.R."/>
            <person name="Li P."/>
            <person name="You F.M."/>
            <person name="Luo M.C."/>
            <person name="Dvorak J."/>
        </authorList>
    </citation>
    <scope>NUCLEOTIDE SEQUENCE [LARGE SCALE GENOMIC DNA]</scope>
    <source>
        <strain evidence="1">cv. AL8/78</strain>
    </source>
</reference>
<name>A0A453QI67_AEGTS</name>
<dbReference type="EnsemblPlants" id="AET7Gv20149600.9">
    <property type="protein sequence ID" value="AET7Gv20149600.9"/>
    <property type="gene ID" value="AET7Gv20149600"/>
</dbReference>
<dbReference type="Proteomes" id="UP000015105">
    <property type="component" value="Chromosome 7D"/>
</dbReference>
<sequence>SATTPLSVVSWTQLDSIQPRLQGHFNSTLVISSIIVAN</sequence>
<reference evidence="2" key="1">
    <citation type="journal article" date="2014" name="Science">
        <title>Ancient hybridizations among the ancestral genomes of bread wheat.</title>
        <authorList>
            <consortium name="International Wheat Genome Sequencing Consortium,"/>
            <person name="Marcussen T."/>
            <person name="Sandve S.R."/>
            <person name="Heier L."/>
            <person name="Spannagl M."/>
            <person name="Pfeifer M."/>
            <person name="Jakobsen K.S."/>
            <person name="Wulff B.B."/>
            <person name="Steuernagel B."/>
            <person name="Mayer K.F."/>
            <person name="Olsen O.A."/>
        </authorList>
    </citation>
    <scope>NUCLEOTIDE SEQUENCE [LARGE SCALE GENOMIC DNA]</scope>
    <source>
        <strain evidence="2">cv. AL8/78</strain>
    </source>
</reference>
<accession>A0A453QI67</accession>
<evidence type="ECO:0000313" key="2">
    <source>
        <dbReference type="Proteomes" id="UP000015105"/>
    </source>
</evidence>